<dbReference type="Gene3D" id="1.10.287.1260">
    <property type="match status" value="1"/>
</dbReference>
<dbReference type="InterPro" id="IPR049142">
    <property type="entry name" value="MS_channel_1st"/>
</dbReference>
<gene>
    <name evidence="7" type="ORF">N508_001776</name>
</gene>
<dbReference type="Pfam" id="PF21082">
    <property type="entry name" value="MS_channel_3rd"/>
    <property type="match status" value="1"/>
</dbReference>
<name>V2PZ40_9BACT</name>
<evidence type="ECO:0000313" key="8">
    <source>
        <dbReference type="Proteomes" id="UP000017429"/>
    </source>
</evidence>
<dbReference type="Gene3D" id="3.30.70.100">
    <property type="match status" value="1"/>
</dbReference>
<organism evidence="7 8">
    <name type="scientific">Mucispirillum schaedleri ASF457</name>
    <dbReference type="NCBI Taxonomy" id="1379858"/>
    <lineage>
        <taxon>Bacteria</taxon>
        <taxon>Pseudomonadati</taxon>
        <taxon>Deferribacterota</taxon>
        <taxon>Deferribacteres</taxon>
        <taxon>Deferribacterales</taxon>
        <taxon>Mucispirillaceae</taxon>
        <taxon>Mucispirillum</taxon>
    </lineage>
</organism>
<keyword evidence="3" id="KW-1003">Cell membrane</keyword>
<dbReference type="SUPFAM" id="SSF50182">
    <property type="entry name" value="Sm-like ribonucleoproteins"/>
    <property type="match status" value="1"/>
</dbReference>
<dbReference type="RefSeq" id="WP_023276057.1">
    <property type="nucleotide sequence ID" value="NZ_CP097562.1"/>
</dbReference>
<protein>
    <submittedName>
        <fullName evidence="7">Uncharacterized protein</fullName>
    </submittedName>
</protein>
<sequence length="349" mass="39121">MKFISDIVSYLQSHIYFNNTLFNYIVAVLIFISIVFAITLFIKFVIKKIPIEQSISNVFFASVIEIFRKRLIYISYAVAVYAALTYLTIPEKVTQIIHNAVMVYISIIVVLAITDILKNINTESLAKTGVNKIPAGILTLLKTLIWIAALLFIFSNLGYNVSTFVTGLGIGGIAVALAAQNILGDLFNYIVIIFDKPFVKGDLIQFNSFSGRVEYIGIKSTRIRGSNGEMLSVSNTDLTKSVIQNFEMALKRRNVSIIGVEYETNIELVHKMPELLEQAVKSVDNVEFARVHLSSFNTSSIDFELVYYVLSNDYVEYTKGVQAVNFAILDIFGKEGVNFAYPAQRMISK</sequence>
<keyword evidence="4" id="KW-0812">Transmembrane</keyword>
<evidence type="ECO:0000256" key="2">
    <source>
        <dbReference type="ARBA" id="ARBA00008017"/>
    </source>
</evidence>
<accession>V2PZ40</accession>
<dbReference type="Gene3D" id="2.30.30.60">
    <property type="match status" value="1"/>
</dbReference>
<dbReference type="PANTHER" id="PTHR30566">
    <property type="entry name" value="YNAI-RELATED MECHANOSENSITIVE ION CHANNEL"/>
    <property type="match status" value="1"/>
</dbReference>
<comment type="similarity">
    <text evidence="2">Belongs to the MscS (TC 1.A.23) family.</text>
</comment>
<dbReference type="GO" id="GO:0005886">
    <property type="term" value="C:plasma membrane"/>
    <property type="evidence" value="ECO:0007669"/>
    <property type="project" value="UniProtKB-SubCell"/>
</dbReference>
<evidence type="ECO:0000256" key="5">
    <source>
        <dbReference type="ARBA" id="ARBA00022989"/>
    </source>
</evidence>
<dbReference type="EMBL" id="CP097562">
    <property type="protein sequence ID" value="USF24687.1"/>
    <property type="molecule type" value="Genomic_DNA"/>
</dbReference>
<evidence type="ECO:0000256" key="6">
    <source>
        <dbReference type="ARBA" id="ARBA00023136"/>
    </source>
</evidence>
<dbReference type="SUPFAM" id="SSF82861">
    <property type="entry name" value="Mechanosensitive channel protein MscS (YggB), transmembrane region"/>
    <property type="match status" value="1"/>
</dbReference>
<evidence type="ECO:0000313" key="7">
    <source>
        <dbReference type="EMBL" id="USF24687.1"/>
    </source>
</evidence>
<dbReference type="InterPro" id="IPR010920">
    <property type="entry name" value="LSM_dom_sf"/>
</dbReference>
<keyword evidence="8" id="KW-1185">Reference proteome</keyword>
<dbReference type="eggNOG" id="COG0668">
    <property type="taxonomic scope" value="Bacteria"/>
</dbReference>
<dbReference type="InterPro" id="IPR049278">
    <property type="entry name" value="MS_channel_C"/>
</dbReference>
<keyword evidence="5" id="KW-1133">Transmembrane helix</keyword>
<keyword evidence="6" id="KW-0472">Membrane</keyword>
<dbReference type="GO" id="GO:0008381">
    <property type="term" value="F:mechanosensitive monoatomic ion channel activity"/>
    <property type="evidence" value="ECO:0007669"/>
    <property type="project" value="UniProtKB-ARBA"/>
</dbReference>
<evidence type="ECO:0000256" key="4">
    <source>
        <dbReference type="ARBA" id="ARBA00022692"/>
    </source>
</evidence>
<dbReference type="InterPro" id="IPR023408">
    <property type="entry name" value="MscS_beta-dom_sf"/>
</dbReference>
<dbReference type="KEGG" id="msch:N508_001776"/>
<dbReference type="Pfam" id="PF21088">
    <property type="entry name" value="MS_channel_1st"/>
    <property type="match status" value="1"/>
</dbReference>
<comment type="subcellular location">
    <subcellularLocation>
        <location evidence="1">Cell membrane</location>
        <topology evidence="1">Multi-pass membrane protein</topology>
    </subcellularLocation>
</comment>
<dbReference type="InterPro" id="IPR011066">
    <property type="entry name" value="MscS_channel_C_sf"/>
</dbReference>
<evidence type="ECO:0000256" key="1">
    <source>
        <dbReference type="ARBA" id="ARBA00004651"/>
    </source>
</evidence>
<dbReference type="PANTHER" id="PTHR30566:SF25">
    <property type="entry name" value="INNER MEMBRANE PROTEIN"/>
    <property type="match status" value="1"/>
</dbReference>
<proteinExistence type="inferred from homology"/>
<dbReference type="InterPro" id="IPR006685">
    <property type="entry name" value="MscS_channel_2nd"/>
</dbReference>
<dbReference type="Proteomes" id="UP000017429">
    <property type="component" value="Chromosome"/>
</dbReference>
<dbReference type="InterPro" id="IPR011014">
    <property type="entry name" value="MscS_channel_TM-2"/>
</dbReference>
<dbReference type="Pfam" id="PF00924">
    <property type="entry name" value="MS_channel_2nd"/>
    <property type="match status" value="1"/>
</dbReference>
<reference evidence="7" key="2">
    <citation type="submission" date="2022-05" db="EMBL/GenBank/DDBJ databases">
        <authorList>
            <person name="Proctor A.L."/>
            <person name="Phillips G.J."/>
            <person name="Wannemuehler M.J."/>
        </authorList>
    </citation>
    <scope>NUCLEOTIDE SEQUENCE</scope>
    <source>
        <strain evidence="7">ASF457</strain>
    </source>
</reference>
<reference evidence="7" key="3">
    <citation type="submission" date="2022-06" db="EMBL/GenBank/DDBJ databases">
        <title>Resources to Facilitate Use of the Altered Schaedler Flora (ASF) Mouse Model to Study Microbiome Function.</title>
        <authorList>
            <person name="Proctor A."/>
            <person name="Parvinroo S."/>
            <person name="Richie T."/>
            <person name="Jia X."/>
            <person name="Lee S.T.M."/>
            <person name="Karp P.D."/>
            <person name="Paley S."/>
            <person name="Kostic A.D."/>
            <person name="Pierre J.F."/>
            <person name="Wannemuehler M.J."/>
            <person name="Phillips G.J."/>
        </authorList>
    </citation>
    <scope>NUCLEOTIDE SEQUENCE</scope>
    <source>
        <strain evidence="7">ASF457</strain>
    </source>
</reference>
<dbReference type="AlphaFoldDB" id="V2PZ40"/>
<reference evidence="7" key="1">
    <citation type="journal article" date="2014" name="Genome Announc.">
        <title>Draft genome sequences of the altered schaedler flora, a defined bacterial community from gnotobiotic mice.</title>
        <authorList>
            <person name="Wannemuehler M.J."/>
            <person name="Overstreet A.M."/>
            <person name="Ward D.V."/>
            <person name="Phillips G.J."/>
        </authorList>
    </citation>
    <scope>NUCLEOTIDE SEQUENCE</scope>
    <source>
        <strain evidence="7">ASF457</strain>
    </source>
</reference>
<dbReference type="SUPFAM" id="SSF82689">
    <property type="entry name" value="Mechanosensitive channel protein MscS (YggB), C-terminal domain"/>
    <property type="match status" value="1"/>
</dbReference>
<dbReference type="OrthoDB" id="9809206at2"/>
<evidence type="ECO:0000256" key="3">
    <source>
        <dbReference type="ARBA" id="ARBA00022475"/>
    </source>
</evidence>